<keyword evidence="3" id="KW-1185">Reference proteome</keyword>
<feature type="region of interest" description="Disordered" evidence="1">
    <location>
        <begin position="85"/>
        <end position="120"/>
    </location>
</feature>
<proteinExistence type="predicted"/>
<organism evidence="2 3">
    <name type="scientific">Roseococcus pinisoli</name>
    <dbReference type="NCBI Taxonomy" id="2835040"/>
    <lineage>
        <taxon>Bacteria</taxon>
        <taxon>Pseudomonadati</taxon>
        <taxon>Pseudomonadota</taxon>
        <taxon>Alphaproteobacteria</taxon>
        <taxon>Acetobacterales</taxon>
        <taxon>Roseomonadaceae</taxon>
        <taxon>Roseococcus</taxon>
    </lineage>
</organism>
<evidence type="ECO:0000313" key="2">
    <source>
        <dbReference type="EMBL" id="MBS7812859.1"/>
    </source>
</evidence>
<evidence type="ECO:0000256" key="1">
    <source>
        <dbReference type="SAM" id="MobiDB-lite"/>
    </source>
</evidence>
<gene>
    <name evidence="2" type="ORF">KHU32_18060</name>
</gene>
<dbReference type="EMBL" id="JAHCDA010000003">
    <property type="protein sequence ID" value="MBS7812859.1"/>
    <property type="molecule type" value="Genomic_DNA"/>
</dbReference>
<dbReference type="RefSeq" id="WP_213671539.1">
    <property type="nucleotide sequence ID" value="NZ_JAHCDA010000003.1"/>
</dbReference>
<comment type="caution">
    <text evidence="2">The sequence shown here is derived from an EMBL/GenBank/DDBJ whole genome shotgun (WGS) entry which is preliminary data.</text>
</comment>
<reference evidence="2 3" key="1">
    <citation type="submission" date="2021-05" db="EMBL/GenBank/DDBJ databases">
        <title>Roseococcus sp. XZZS9, whole genome shotgun sequencing project.</title>
        <authorList>
            <person name="Zhao G."/>
            <person name="Shen L."/>
        </authorList>
    </citation>
    <scope>NUCLEOTIDE SEQUENCE [LARGE SCALE GENOMIC DNA]</scope>
    <source>
        <strain evidence="2 3">XZZS9</strain>
    </source>
</reference>
<sequence length="120" mass="12810">MVDSVKNRLIVARLTLAEHAAVLSFSDERGLSLSRLVREGLASVGAPVARSPRRSGRPRALPAELPAELLAKVPVTPEDIRRLAAALPPPTPSSPPSFTVPTEPSRPARMRTRTTVPAAH</sequence>
<accession>A0ABS5QGY8</accession>
<name>A0ABS5QGY8_9PROT</name>
<evidence type="ECO:0000313" key="3">
    <source>
        <dbReference type="Proteomes" id="UP000766336"/>
    </source>
</evidence>
<evidence type="ECO:0008006" key="4">
    <source>
        <dbReference type="Google" id="ProtNLM"/>
    </source>
</evidence>
<dbReference type="Proteomes" id="UP000766336">
    <property type="component" value="Unassembled WGS sequence"/>
</dbReference>
<feature type="compositionally biased region" description="Low complexity" evidence="1">
    <location>
        <begin position="96"/>
        <end position="105"/>
    </location>
</feature>
<protein>
    <recommendedName>
        <fullName evidence="4">Ribbon-helix-helix protein CopG domain-containing protein</fullName>
    </recommendedName>
</protein>